<evidence type="ECO:0000256" key="8">
    <source>
        <dbReference type="ARBA" id="ARBA00047883"/>
    </source>
</evidence>
<dbReference type="Pfam" id="PF02581">
    <property type="entry name" value="TMP-TENI"/>
    <property type="match status" value="1"/>
</dbReference>
<keyword evidence="3 9" id="KW-0479">Metal-binding</keyword>
<keyword evidence="5 9" id="KW-0784">Thiamine biosynthesis</keyword>
<name>A0A0P9CW52_9BACL</name>
<keyword evidence="2 9" id="KW-0808">Transferase</keyword>
<evidence type="ECO:0000256" key="5">
    <source>
        <dbReference type="ARBA" id="ARBA00022977"/>
    </source>
</evidence>
<comment type="catalytic activity">
    <reaction evidence="8 9 10">
        <text>2-[(2R,5Z)-2-carboxy-4-methylthiazol-5(2H)-ylidene]ethyl phosphate + 4-amino-2-methyl-5-(diphosphooxymethyl)pyrimidine + 2 H(+) = thiamine phosphate + CO2 + diphosphate</text>
        <dbReference type="Rhea" id="RHEA:47844"/>
        <dbReference type="ChEBI" id="CHEBI:15378"/>
        <dbReference type="ChEBI" id="CHEBI:16526"/>
        <dbReference type="ChEBI" id="CHEBI:33019"/>
        <dbReference type="ChEBI" id="CHEBI:37575"/>
        <dbReference type="ChEBI" id="CHEBI:57841"/>
        <dbReference type="ChEBI" id="CHEBI:62899"/>
        <dbReference type="EC" id="2.5.1.3"/>
    </reaction>
</comment>
<evidence type="ECO:0000256" key="6">
    <source>
        <dbReference type="ARBA" id="ARBA00047334"/>
    </source>
</evidence>
<evidence type="ECO:0000313" key="14">
    <source>
        <dbReference type="Proteomes" id="UP000050482"/>
    </source>
</evidence>
<dbReference type="GO" id="GO:0009229">
    <property type="term" value="P:thiamine diphosphate biosynthetic process"/>
    <property type="evidence" value="ECO:0007669"/>
    <property type="project" value="UniProtKB-UniRule"/>
</dbReference>
<dbReference type="GO" id="GO:0009228">
    <property type="term" value="P:thiamine biosynthetic process"/>
    <property type="evidence" value="ECO:0007669"/>
    <property type="project" value="UniProtKB-KW"/>
</dbReference>
<comment type="caution">
    <text evidence="13">The sequence shown here is derived from an EMBL/GenBank/DDBJ whole genome shotgun (WGS) entry which is preliminary data.</text>
</comment>
<dbReference type="FunFam" id="3.20.20.70:FF:000096">
    <property type="entry name" value="Thiamine-phosphate synthase"/>
    <property type="match status" value="1"/>
</dbReference>
<dbReference type="SUPFAM" id="SSF51391">
    <property type="entry name" value="Thiamin phosphate synthase"/>
    <property type="match status" value="1"/>
</dbReference>
<comment type="similarity">
    <text evidence="9 10">Belongs to the thiamine-phosphate synthase family.</text>
</comment>
<evidence type="ECO:0000256" key="3">
    <source>
        <dbReference type="ARBA" id="ARBA00022723"/>
    </source>
</evidence>
<evidence type="ECO:0000256" key="4">
    <source>
        <dbReference type="ARBA" id="ARBA00022842"/>
    </source>
</evidence>
<dbReference type="PANTHER" id="PTHR20857:SF15">
    <property type="entry name" value="THIAMINE-PHOSPHATE SYNTHASE"/>
    <property type="match status" value="1"/>
</dbReference>
<dbReference type="AlphaFoldDB" id="A0A0P9CW52"/>
<feature type="binding site" evidence="9">
    <location>
        <position position="94"/>
    </location>
    <ligand>
        <name>Mg(2+)</name>
        <dbReference type="ChEBI" id="CHEBI:18420"/>
    </ligand>
</feature>
<dbReference type="InterPro" id="IPR036206">
    <property type="entry name" value="ThiamineP_synth_sf"/>
</dbReference>
<dbReference type="EC" id="2.5.1.3" evidence="9"/>
<protein>
    <recommendedName>
        <fullName evidence="9">Thiamine-phosphate synthase</fullName>
        <shortName evidence="9">TP synthase</shortName>
        <shortName evidence="9">TPS</shortName>
        <ecNumber evidence="9">2.5.1.3</ecNumber>
    </recommendedName>
    <alternativeName>
        <fullName evidence="9">Thiamine-phosphate pyrophosphorylase</fullName>
        <shortName evidence="9">TMP pyrophosphorylase</shortName>
        <shortName evidence="9">TMP-PPase</shortName>
    </alternativeName>
</protein>
<dbReference type="PATRIC" id="fig|471514.4.peg.1848"/>
<evidence type="ECO:0000256" key="2">
    <source>
        <dbReference type="ARBA" id="ARBA00022679"/>
    </source>
</evidence>
<evidence type="ECO:0000256" key="10">
    <source>
        <dbReference type="RuleBase" id="RU003826"/>
    </source>
</evidence>
<evidence type="ECO:0000256" key="7">
    <source>
        <dbReference type="ARBA" id="ARBA00047851"/>
    </source>
</evidence>
<dbReference type="EMBL" id="LJCO01000096">
    <property type="protein sequence ID" value="KPV40889.1"/>
    <property type="molecule type" value="Genomic_DNA"/>
</dbReference>
<feature type="binding site" evidence="9">
    <location>
        <position position="75"/>
    </location>
    <ligand>
        <name>Mg(2+)</name>
        <dbReference type="ChEBI" id="CHEBI:18420"/>
    </ligand>
</feature>
<dbReference type="InterPro" id="IPR013785">
    <property type="entry name" value="Aldolase_TIM"/>
</dbReference>
<dbReference type="GO" id="GO:0004789">
    <property type="term" value="F:thiamine-phosphate diphosphorylase activity"/>
    <property type="evidence" value="ECO:0007669"/>
    <property type="project" value="UniProtKB-UniRule"/>
</dbReference>
<sequence>MASIRDLRKRLALYLVTDDKSSPEQLLTTVRSALEGGVTTVQLRRKHDDGRRLVELGHGIRELTKSFGALYIVNDRVDIALLTQADGVHVGQSDISCRDARRLLGDKLIGVSTCTLEEAKTAERDGADYLGVGAVFPTRSKSDADMCGIDGLAAITQYVSSPVVGIGGIALNNVKSVLEAGADGVAVVSAILHAEDPRRASVELKQFLT</sequence>
<reference evidence="13 14" key="1">
    <citation type="submission" date="2015-09" db="EMBL/GenBank/DDBJ databases">
        <title>Draft genome sequence of Alicyclobacillus ferrooxydans DSM 22381.</title>
        <authorList>
            <person name="Hemp J."/>
        </authorList>
    </citation>
    <scope>NUCLEOTIDE SEQUENCE [LARGE SCALE GENOMIC DNA]</scope>
    <source>
        <strain evidence="13 14">TC-34</strain>
    </source>
</reference>
<evidence type="ECO:0000256" key="9">
    <source>
        <dbReference type="HAMAP-Rule" id="MF_00097"/>
    </source>
</evidence>
<evidence type="ECO:0000256" key="11">
    <source>
        <dbReference type="RuleBase" id="RU004253"/>
    </source>
</evidence>
<comment type="pathway">
    <text evidence="1 9 11">Cofactor biosynthesis; thiamine diphosphate biosynthesis; thiamine phosphate from 4-amino-2-methyl-5-diphosphomethylpyrimidine and 4-methyl-5-(2-phosphoethyl)-thiazole: step 1/1.</text>
</comment>
<dbReference type="GO" id="GO:0000287">
    <property type="term" value="F:magnesium ion binding"/>
    <property type="evidence" value="ECO:0007669"/>
    <property type="project" value="UniProtKB-UniRule"/>
</dbReference>
<feature type="binding site" evidence="9">
    <location>
        <begin position="138"/>
        <end position="140"/>
    </location>
    <ligand>
        <name>2-[(2R,5Z)-2-carboxy-4-methylthiazol-5(2H)-ylidene]ethyl phosphate</name>
        <dbReference type="ChEBI" id="CHEBI:62899"/>
    </ligand>
</feature>
<comment type="catalytic activity">
    <reaction evidence="6 9 10">
        <text>4-methyl-5-(2-phosphooxyethyl)-thiazole + 4-amino-2-methyl-5-(diphosphooxymethyl)pyrimidine + H(+) = thiamine phosphate + diphosphate</text>
        <dbReference type="Rhea" id="RHEA:22328"/>
        <dbReference type="ChEBI" id="CHEBI:15378"/>
        <dbReference type="ChEBI" id="CHEBI:33019"/>
        <dbReference type="ChEBI" id="CHEBI:37575"/>
        <dbReference type="ChEBI" id="CHEBI:57841"/>
        <dbReference type="ChEBI" id="CHEBI:58296"/>
        <dbReference type="EC" id="2.5.1.3"/>
    </reaction>
</comment>
<dbReference type="CDD" id="cd00564">
    <property type="entry name" value="TMP_TenI"/>
    <property type="match status" value="1"/>
</dbReference>
<organism evidence="13 14">
    <name type="scientific">Alicyclobacillus ferrooxydans</name>
    <dbReference type="NCBI Taxonomy" id="471514"/>
    <lineage>
        <taxon>Bacteria</taxon>
        <taxon>Bacillati</taxon>
        <taxon>Bacillota</taxon>
        <taxon>Bacilli</taxon>
        <taxon>Bacillales</taxon>
        <taxon>Alicyclobacillaceae</taxon>
        <taxon>Alicyclobacillus</taxon>
    </lineage>
</organism>
<keyword evidence="4 9" id="KW-0460">Magnesium</keyword>
<dbReference type="OrthoDB" id="9812206at2"/>
<dbReference type="InterPro" id="IPR022998">
    <property type="entry name" value="ThiamineP_synth_TenI"/>
</dbReference>
<dbReference type="Gene3D" id="3.20.20.70">
    <property type="entry name" value="Aldolase class I"/>
    <property type="match status" value="1"/>
</dbReference>
<comment type="cofactor">
    <cofactor evidence="9">
        <name>Mg(2+)</name>
        <dbReference type="ChEBI" id="CHEBI:18420"/>
    </cofactor>
    <text evidence="9">Binds 1 Mg(2+) ion per subunit.</text>
</comment>
<feature type="binding site" evidence="9">
    <location>
        <position position="168"/>
    </location>
    <ligand>
        <name>2-[(2R,5Z)-2-carboxy-4-methylthiazol-5(2H)-ylidene]ethyl phosphate</name>
        <dbReference type="ChEBI" id="CHEBI:62899"/>
    </ligand>
</feature>
<feature type="binding site" evidence="9">
    <location>
        <begin position="42"/>
        <end position="46"/>
    </location>
    <ligand>
        <name>4-amino-2-methyl-5-(diphosphooxymethyl)pyrimidine</name>
        <dbReference type="ChEBI" id="CHEBI:57841"/>
    </ligand>
</feature>
<gene>
    <name evidence="9" type="primary">thiE</name>
    <name evidence="13" type="ORF">AN477_21675</name>
</gene>
<dbReference type="PANTHER" id="PTHR20857">
    <property type="entry name" value="THIAMINE-PHOSPHATE PYROPHOSPHORYLASE"/>
    <property type="match status" value="1"/>
</dbReference>
<dbReference type="GO" id="GO:0005737">
    <property type="term" value="C:cytoplasm"/>
    <property type="evidence" value="ECO:0007669"/>
    <property type="project" value="TreeGrafter"/>
</dbReference>
<comment type="catalytic activity">
    <reaction evidence="7 9 10">
        <text>2-(2-carboxy-4-methylthiazol-5-yl)ethyl phosphate + 4-amino-2-methyl-5-(diphosphooxymethyl)pyrimidine + 2 H(+) = thiamine phosphate + CO2 + diphosphate</text>
        <dbReference type="Rhea" id="RHEA:47848"/>
        <dbReference type="ChEBI" id="CHEBI:15378"/>
        <dbReference type="ChEBI" id="CHEBI:16526"/>
        <dbReference type="ChEBI" id="CHEBI:33019"/>
        <dbReference type="ChEBI" id="CHEBI:37575"/>
        <dbReference type="ChEBI" id="CHEBI:57841"/>
        <dbReference type="ChEBI" id="CHEBI:62890"/>
        <dbReference type="EC" id="2.5.1.3"/>
    </reaction>
</comment>
<feature type="binding site" evidence="9">
    <location>
        <begin position="188"/>
        <end position="189"/>
    </location>
    <ligand>
        <name>2-[(2R,5Z)-2-carboxy-4-methylthiazol-5(2H)-ylidene]ethyl phosphate</name>
        <dbReference type="ChEBI" id="CHEBI:62899"/>
    </ligand>
</feature>
<evidence type="ECO:0000259" key="12">
    <source>
        <dbReference type="Pfam" id="PF02581"/>
    </source>
</evidence>
<feature type="binding site" evidence="9">
    <location>
        <position position="141"/>
    </location>
    <ligand>
        <name>4-amino-2-methyl-5-(diphosphooxymethyl)pyrimidine</name>
        <dbReference type="ChEBI" id="CHEBI:57841"/>
    </ligand>
</feature>
<accession>A0A0P9CW52</accession>
<feature type="domain" description="Thiamine phosphate synthase/TenI" evidence="12">
    <location>
        <begin position="13"/>
        <end position="191"/>
    </location>
</feature>
<dbReference type="InterPro" id="IPR034291">
    <property type="entry name" value="TMP_synthase"/>
</dbReference>
<proteinExistence type="inferred from homology"/>
<dbReference type="RefSeq" id="WP_054971262.1">
    <property type="nucleotide sequence ID" value="NZ_LJCO01000096.1"/>
</dbReference>
<keyword evidence="14" id="KW-1185">Reference proteome</keyword>
<dbReference type="NCBIfam" id="TIGR00693">
    <property type="entry name" value="thiE"/>
    <property type="match status" value="1"/>
</dbReference>
<evidence type="ECO:0000313" key="13">
    <source>
        <dbReference type="EMBL" id="KPV40889.1"/>
    </source>
</evidence>
<comment type="function">
    <text evidence="9">Condenses 4-methyl-5-(beta-hydroxyethyl)thiazole monophosphate (THZ-P) and 2-methyl-4-amino-5-hydroxymethyl pyrimidine pyrophosphate (HMP-PP) to form thiamine monophosphate (TMP).</text>
</comment>
<evidence type="ECO:0000256" key="1">
    <source>
        <dbReference type="ARBA" id="ARBA00005165"/>
    </source>
</evidence>
<feature type="binding site" evidence="9">
    <location>
        <position position="112"/>
    </location>
    <ligand>
        <name>4-amino-2-methyl-5-(diphosphooxymethyl)pyrimidine</name>
        <dbReference type="ChEBI" id="CHEBI:57841"/>
    </ligand>
</feature>
<feature type="binding site" evidence="9">
    <location>
        <position position="74"/>
    </location>
    <ligand>
        <name>4-amino-2-methyl-5-(diphosphooxymethyl)pyrimidine</name>
        <dbReference type="ChEBI" id="CHEBI:57841"/>
    </ligand>
</feature>
<dbReference type="HAMAP" id="MF_00097">
    <property type="entry name" value="TMP_synthase"/>
    <property type="match status" value="1"/>
</dbReference>
<dbReference type="STRING" id="471514.AN477_21675"/>
<dbReference type="Proteomes" id="UP000050482">
    <property type="component" value="Unassembled WGS sequence"/>
</dbReference>
<dbReference type="UniPathway" id="UPA00060">
    <property type="reaction ID" value="UER00141"/>
</dbReference>